<keyword evidence="3" id="KW-0378">Hydrolase</keyword>
<dbReference type="SUPFAM" id="SSF53474">
    <property type="entry name" value="alpha/beta-Hydrolases"/>
    <property type="match status" value="1"/>
</dbReference>
<dbReference type="OrthoDB" id="217645at2"/>
<evidence type="ECO:0000313" key="6">
    <source>
        <dbReference type="EMBL" id="MXO87632.1"/>
    </source>
</evidence>
<proteinExistence type="predicted"/>
<name>A0A844ZK34_9SPHN</name>
<dbReference type="GO" id="GO:0052689">
    <property type="term" value="F:carboxylic ester hydrolase activity"/>
    <property type="evidence" value="ECO:0007669"/>
    <property type="project" value="UniProtKB-KW"/>
</dbReference>
<keyword evidence="2 4" id="KW-0732">Signal</keyword>
<evidence type="ECO:0000259" key="5">
    <source>
        <dbReference type="Pfam" id="PF22244"/>
    </source>
</evidence>
<dbReference type="Pfam" id="PF22244">
    <property type="entry name" value="GCE_fung"/>
    <property type="match status" value="1"/>
</dbReference>
<evidence type="ECO:0000256" key="2">
    <source>
        <dbReference type="ARBA" id="ARBA00022729"/>
    </source>
</evidence>
<dbReference type="Proteomes" id="UP000435243">
    <property type="component" value="Unassembled WGS sequence"/>
</dbReference>
<dbReference type="AlphaFoldDB" id="A0A844ZK34"/>
<evidence type="ECO:0000256" key="4">
    <source>
        <dbReference type="SAM" id="SignalP"/>
    </source>
</evidence>
<accession>A0A844ZK34</accession>
<dbReference type="InterPro" id="IPR029058">
    <property type="entry name" value="AB_hydrolase_fold"/>
</dbReference>
<dbReference type="InterPro" id="IPR054579">
    <property type="entry name" value="GCE-like_dom"/>
</dbReference>
<reference evidence="6 7" key="1">
    <citation type="submission" date="2019-12" db="EMBL/GenBank/DDBJ databases">
        <title>Genomic-based taxomic classification of the family Erythrobacteraceae.</title>
        <authorList>
            <person name="Xu L."/>
        </authorList>
    </citation>
    <scope>NUCLEOTIDE SEQUENCE [LARGE SCALE GENOMIC DNA]</scope>
    <source>
        <strain evidence="6 7">JCM 16339</strain>
    </source>
</reference>
<keyword evidence="7" id="KW-1185">Reference proteome</keyword>
<keyword evidence="1" id="KW-0719">Serine esterase</keyword>
<protein>
    <recommendedName>
        <fullName evidence="5">4-O-methyl-glucuronoyl methylesterase-like domain-containing protein</fullName>
    </recommendedName>
</protein>
<comment type="caution">
    <text evidence="6">The sequence shown here is derived from an EMBL/GenBank/DDBJ whole genome shotgun (WGS) entry which is preliminary data.</text>
</comment>
<sequence length="444" mass="49307">MDRKTATGLKFALAMLAALTALPVLAQVTPQVTAEDVHRAERAQFGFGDLRAGADGNNPDAANAANSNEMLVGNYVLPPLFENARQQTPAGWPARRAELARMVEDNWVGRIPAVVDDFRIEWDKVPVVTASLVHLLNDNFVEDWTGRIVTSDGRSGPVISARIYLAKHNRPRPAIINYTYVWPGGVTPNFGGTPAPDAIRQALDNGWVYVEYRPQMLQADNGAQMEQGIIGLARWPRQQYDWGALRAWGWGASQLREELSRDPRISPSRISLTGHSRFGKGVLVAAAYDLEFADAHVSSSGAGGAKLMRRDFGERWENLAASGEFHWFTPNIMNFARDPLSVDDLPVDAHMLIALRAPRPLFITSGLAEKGDSWVDPAGMWTAFMLAQPAWEVFGASLPPFGMPVPESREQMPYPLGWYQHGEGHVPWPAYDEFYEHAERFFED</sequence>
<gene>
    <name evidence="6" type="ORF">GRI32_02655</name>
</gene>
<evidence type="ECO:0000313" key="7">
    <source>
        <dbReference type="Proteomes" id="UP000435243"/>
    </source>
</evidence>
<feature type="signal peptide" evidence="4">
    <location>
        <begin position="1"/>
        <end position="26"/>
    </location>
</feature>
<evidence type="ECO:0000256" key="3">
    <source>
        <dbReference type="ARBA" id="ARBA00022801"/>
    </source>
</evidence>
<dbReference type="RefSeq" id="WP_160589603.1">
    <property type="nucleotide sequence ID" value="NZ_BAAAFP010000002.1"/>
</dbReference>
<dbReference type="Gene3D" id="3.40.50.1820">
    <property type="entry name" value="alpha/beta hydrolase"/>
    <property type="match status" value="1"/>
</dbReference>
<feature type="chain" id="PRO_5032779068" description="4-O-methyl-glucuronoyl methylesterase-like domain-containing protein" evidence="4">
    <location>
        <begin position="27"/>
        <end position="444"/>
    </location>
</feature>
<evidence type="ECO:0000256" key="1">
    <source>
        <dbReference type="ARBA" id="ARBA00022487"/>
    </source>
</evidence>
<dbReference type="EMBL" id="WTYY01000002">
    <property type="protein sequence ID" value="MXO87632.1"/>
    <property type="molecule type" value="Genomic_DNA"/>
</dbReference>
<organism evidence="6 7">
    <name type="scientific">Alteraurantiacibacter aestuarii</name>
    <dbReference type="NCBI Taxonomy" id="650004"/>
    <lineage>
        <taxon>Bacteria</taxon>
        <taxon>Pseudomonadati</taxon>
        <taxon>Pseudomonadota</taxon>
        <taxon>Alphaproteobacteria</taxon>
        <taxon>Sphingomonadales</taxon>
        <taxon>Erythrobacteraceae</taxon>
        <taxon>Alteraurantiacibacter</taxon>
    </lineage>
</organism>
<feature type="domain" description="4-O-methyl-glucuronoyl methylesterase-like" evidence="5">
    <location>
        <begin position="160"/>
        <end position="395"/>
    </location>
</feature>